<dbReference type="RefSeq" id="XP_049127694.1">
    <property type="nucleotide sequence ID" value="XM_049271737.1"/>
</dbReference>
<dbReference type="EMBL" id="BQXU01000012">
    <property type="protein sequence ID" value="GKT45344.1"/>
    <property type="molecule type" value="Genomic_DNA"/>
</dbReference>
<evidence type="ECO:0000313" key="2">
    <source>
        <dbReference type="Proteomes" id="UP001055115"/>
    </source>
</evidence>
<reference evidence="1 2" key="1">
    <citation type="submission" date="2022-03" db="EMBL/GenBank/DDBJ databases">
        <title>Genome data of Colletotrichum spp.</title>
        <authorList>
            <person name="Utami Y.D."/>
            <person name="Hiruma K."/>
        </authorList>
    </citation>
    <scope>NUCLEOTIDE SEQUENCE [LARGE SCALE GENOMIC DNA]</scope>
    <source>
        <strain evidence="1 2">MAFF 239500</strain>
    </source>
</reference>
<dbReference type="GeneID" id="73326327"/>
<gene>
    <name evidence="1" type="ORF">ColSpa_05525</name>
</gene>
<sequence>MAVKRRFASMTGAIAKGGFVNLPLALADGLHNVPQLYGDKPRAHGKLGVRKSGGIIATKVGLAVR</sequence>
<proteinExistence type="predicted"/>
<accession>A0AA37LF93</accession>
<evidence type="ECO:0000313" key="1">
    <source>
        <dbReference type="EMBL" id="GKT45344.1"/>
    </source>
</evidence>
<protein>
    <submittedName>
        <fullName evidence="1">Uncharacterized protein</fullName>
    </submittedName>
</protein>
<name>A0AA37LF93_9PEZI</name>
<comment type="caution">
    <text evidence="1">The sequence shown here is derived from an EMBL/GenBank/DDBJ whole genome shotgun (WGS) entry which is preliminary data.</text>
</comment>
<keyword evidence="2" id="KW-1185">Reference proteome</keyword>
<organism evidence="1 2">
    <name type="scientific">Colletotrichum spaethianum</name>
    <dbReference type="NCBI Taxonomy" id="700344"/>
    <lineage>
        <taxon>Eukaryota</taxon>
        <taxon>Fungi</taxon>
        <taxon>Dikarya</taxon>
        <taxon>Ascomycota</taxon>
        <taxon>Pezizomycotina</taxon>
        <taxon>Sordariomycetes</taxon>
        <taxon>Hypocreomycetidae</taxon>
        <taxon>Glomerellales</taxon>
        <taxon>Glomerellaceae</taxon>
        <taxon>Colletotrichum</taxon>
        <taxon>Colletotrichum spaethianum species complex</taxon>
    </lineage>
</organism>
<dbReference type="AlphaFoldDB" id="A0AA37LF93"/>
<dbReference type="Proteomes" id="UP001055115">
    <property type="component" value="Unassembled WGS sequence"/>
</dbReference>